<evidence type="ECO:0000313" key="2">
    <source>
        <dbReference type="EMBL" id="QPI16660.1"/>
    </source>
</evidence>
<proteinExistence type="predicted"/>
<dbReference type="CDD" id="cd06127">
    <property type="entry name" value="DEDDh"/>
    <property type="match status" value="1"/>
</dbReference>
<dbReference type="SUPFAM" id="SSF53098">
    <property type="entry name" value="Ribonuclease H-like"/>
    <property type="match status" value="1"/>
</dbReference>
<reference evidence="2" key="1">
    <citation type="submission" date="2020-08" db="EMBL/GenBank/DDBJ databases">
        <title>Bridging the membrane lipid divide: bacteria of the FCB group superphylum have the potential to synthesize archaeal ether lipids.</title>
        <authorList>
            <person name="Villanueva L."/>
            <person name="von Meijenfeldt F.A.B."/>
            <person name="Westbye A.B."/>
            <person name="Yadav S."/>
            <person name="Hopmans E.C."/>
            <person name="Dutilh B.E."/>
            <person name="Sinninghe Damste J.S."/>
        </authorList>
    </citation>
    <scope>NUCLEOTIDE SEQUENCE</scope>
    <source>
        <strain evidence="2">NIOZ-UU159</strain>
    </source>
</reference>
<feature type="domain" description="Exonuclease" evidence="1">
    <location>
        <begin position="1"/>
        <end position="201"/>
    </location>
</feature>
<dbReference type="GO" id="GO:0045004">
    <property type="term" value="P:DNA replication proofreading"/>
    <property type="evidence" value="ECO:0007669"/>
    <property type="project" value="TreeGrafter"/>
</dbReference>
<name>A0A7S9XHI7_9VIRU</name>
<dbReference type="GO" id="GO:0003676">
    <property type="term" value="F:nucleic acid binding"/>
    <property type="evidence" value="ECO:0007669"/>
    <property type="project" value="InterPro"/>
</dbReference>
<dbReference type="GO" id="GO:0008408">
    <property type="term" value="F:3'-5' exonuclease activity"/>
    <property type="evidence" value="ECO:0007669"/>
    <property type="project" value="TreeGrafter"/>
</dbReference>
<sequence>MALFIDTETIGLPDTKNLNLKWGDYPYYKLLNRYDTARIVQLSYMITDDNFNKKEMYDYIIKKENFNIENSKFHGITNEISIEKGVDFNEALEIFYESLKEVTHIIAHNIAFDINVIKSELYRRDKHYIIKEINKKTILCTMKHCKDIVKIINQYNRYKNPSLKEIYKFAFNKELENAHNSKYDVINMHAVIKKMYDDNILNYSLKIT</sequence>
<organism evidence="2">
    <name type="scientific">Virus NIOZ-UU159</name>
    <dbReference type="NCBI Taxonomy" id="2763270"/>
    <lineage>
        <taxon>Viruses</taxon>
    </lineage>
</organism>
<accession>A0A7S9XHI7</accession>
<dbReference type="EMBL" id="MW030591">
    <property type="protein sequence ID" value="QPI16660.1"/>
    <property type="molecule type" value="Genomic_DNA"/>
</dbReference>
<dbReference type="InterPro" id="IPR013520">
    <property type="entry name" value="Ribonucl_H"/>
</dbReference>
<dbReference type="PANTHER" id="PTHR30231">
    <property type="entry name" value="DNA POLYMERASE III SUBUNIT EPSILON"/>
    <property type="match status" value="1"/>
</dbReference>
<dbReference type="Pfam" id="PF00929">
    <property type="entry name" value="RNase_T"/>
    <property type="match status" value="1"/>
</dbReference>
<gene>
    <name evidence="2" type="ORF">NIOZUU159_00153</name>
</gene>
<dbReference type="SMART" id="SM00479">
    <property type="entry name" value="EXOIII"/>
    <property type="match status" value="1"/>
</dbReference>
<dbReference type="Gene3D" id="3.30.420.10">
    <property type="entry name" value="Ribonuclease H-like superfamily/Ribonuclease H"/>
    <property type="match status" value="1"/>
</dbReference>
<protein>
    <submittedName>
        <fullName evidence="2">DNA polymerase III subunit epsilon</fullName>
    </submittedName>
</protein>
<dbReference type="PANTHER" id="PTHR30231:SF41">
    <property type="entry name" value="DNA POLYMERASE III SUBUNIT EPSILON"/>
    <property type="match status" value="1"/>
</dbReference>
<dbReference type="InterPro" id="IPR036397">
    <property type="entry name" value="RNaseH_sf"/>
</dbReference>
<evidence type="ECO:0000259" key="1">
    <source>
        <dbReference type="SMART" id="SM00479"/>
    </source>
</evidence>
<dbReference type="InterPro" id="IPR012337">
    <property type="entry name" value="RNaseH-like_sf"/>
</dbReference>